<comment type="caution">
    <text evidence="2">The sequence shown here is derived from an EMBL/GenBank/DDBJ whole genome shotgun (WGS) entry which is preliminary data.</text>
</comment>
<feature type="region of interest" description="Disordered" evidence="1">
    <location>
        <begin position="61"/>
        <end position="84"/>
    </location>
</feature>
<reference evidence="2 3" key="1">
    <citation type="journal article" date="2017" name="Nat. Ecol. Evol.">
        <title>Scallop genome provides insights into evolution of bilaterian karyotype and development.</title>
        <authorList>
            <person name="Wang S."/>
            <person name="Zhang J."/>
            <person name="Jiao W."/>
            <person name="Li J."/>
            <person name="Xun X."/>
            <person name="Sun Y."/>
            <person name="Guo X."/>
            <person name="Huan P."/>
            <person name="Dong B."/>
            <person name="Zhang L."/>
            <person name="Hu X."/>
            <person name="Sun X."/>
            <person name="Wang J."/>
            <person name="Zhao C."/>
            <person name="Wang Y."/>
            <person name="Wang D."/>
            <person name="Huang X."/>
            <person name="Wang R."/>
            <person name="Lv J."/>
            <person name="Li Y."/>
            <person name="Zhang Z."/>
            <person name="Liu B."/>
            <person name="Lu W."/>
            <person name="Hui Y."/>
            <person name="Liang J."/>
            <person name="Zhou Z."/>
            <person name="Hou R."/>
            <person name="Li X."/>
            <person name="Liu Y."/>
            <person name="Li H."/>
            <person name="Ning X."/>
            <person name="Lin Y."/>
            <person name="Zhao L."/>
            <person name="Xing Q."/>
            <person name="Dou J."/>
            <person name="Li Y."/>
            <person name="Mao J."/>
            <person name="Guo H."/>
            <person name="Dou H."/>
            <person name="Li T."/>
            <person name="Mu C."/>
            <person name="Jiang W."/>
            <person name="Fu Q."/>
            <person name="Fu X."/>
            <person name="Miao Y."/>
            <person name="Liu J."/>
            <person name="Yu Q."/>
            <person name="Li R."/>
            <person name="Liao H."/>
            <person name="Li X."/>
            <person name="Kong Y."/>
            <person name="Jiang Z."/>
            <person name="Chourrout D."/>
            <person name="Li R."/>
            <person name="Bao Z."/>
        </authorList>
    </citation>
    <scope>NUCLEOTIDE SEQUENCE [LARGE SCALE GENOMIC DNA]</scope>
    <source>
        <strain evidence="2 3">PY_sf001</strain>
    </source>
</reference>
<gene>
    <name evidence="2" type="ORF">KP79_PYT03507</name>
</gene>
<accession>A0A210PD87</accession>
<evidence type="ECO:0000313" key="2">
    <source>
        <dbReference type="EMBL" id="OWF34468.1"/>
    </source>
</evidence>
<organism evidence="2 3">
    <name type="scientific">Mizuhopecten yessoensis</name>
    <name type="common">Japanese scallop</name>
    <name type="synonym">Patinopecten yessoensis</name>
    <dbReference type="NCBI Taxonomy" id="6573"/>
    <lineage>
        <taxon>Eukaryota</taxon>
        <taxon>Metazoa</taxon>
        <taxon>Spiralia</taxon>
        <taxon>Lophotrochozoa</taxon>
        <taxon>Mollusca</taxon>
        <taxon>Bivalvia</taxon>
        <taxon>Autobranchia</taxon>
        <taxon>Pteriomorphia</taxon>
        <taxon>Pectinida</taxon>
        <taxon>Pectinoidea</taxon>
        <taxon>Pectinidae</taxon>
        <taxon>Mizuhopecten</taxon>
    </lineage>
</organism>
<dbReference type="EMBL" id="NEDP02082648">
    <property type="protein sequence ID" value="OWF34468.1"/>
    <property type="molecule type" value="Genomic_DNA"/>
</dbReference>
<dbReference type="AlphaFoldDB" id="A0A210PD87"/>
<evidence type="ECO:0000313" key="3">
    <source>
        <dbReference type="Proteomes" id="UP000242188"/>
    </source>
</evidence>
<protein>
    <submittedName>
        <fullName evidence="2">Uncharacterized protein</fullName>
    </submittedName>
</protein>
<sequence length="482" mass="54985">METETSVYQLKRSRSFSESENEEEAKPSKRVMTIKNDTGCEIVDNSDSDISEIIPSQIPCSGPISLQNISSDEENDDSDYDEEEINRDVQNKSIFVRRIMHSTTTKRGKAKRSDRVYNSKCCCPFCRQMCSSFAQHIFSKKHYNEPEVKKVLALKGKHRKTLLAVLRSKGSNIHNENVIKQKKGEILLARRSGKEQFDVTKYGPCPNCFGWLRLSVLDRHQTHCPVNKNSSVHVSKGSLLMQSAVLAGRVTEQASQALVKEVFSIMLDDKVGKIAKADSLIIALGNQWLTRNIGNKLMRKYYVSAVMRLASRLLIQLRIMATPETGNHLENYLHPMFFTHVARAALKVARQDSDDEENLEAPSNAIKLSYDLKRVGNIKLAKAIKNGDEENRKAAKDFLKLMEIEWTTKLSRVLLHERKNNKENLLPLPKDIEKLASYIKREMEAFDTADTSYDNYRKAVVLVESNLITYNRRRPGEVQAMR</sequence>
<feature type="region of interest" description="Disordered" evidence="1">
    <location>
        <begin position="1"/>
        <end position="32"/>
    </location>
</feature>
<proteinExistence type="predicted"/>
<name>A0A210PD87_MIZYE</name>
<keyword evidence="3" id="KW-1185">Reference proteome</keyword>
<dbReference type="PANTHER" id="PTHR33480:SF1">
    <property type="entry name" value="TYR RECOMBINASE DOMAIN-CONTAINING PROTEIN"/>
    <property type="match status" value="1"/>
</dbReference>
<feature type="compositionally biased region" description="Acidic residues" evidence="1">
    <location>
        <begin position="71"/>
        <end position="84"/>
    </location>
</feature>
<dbReference type="PANTHER" id="PTHR33480">
    <property type="entry name" value="SET DOMAIN-CONTAINING PROTEIN-RELATED"/>
    <property type="match status" value="1"/>
</dbReference>
<dbReference type="Proteomes" id="UP000242188">
    <property type="component" value="Unassembled WGS sequence"/>
</dbReference>
<dbReference type="OrthoDB" id="10055248at2759"/>
<evidence type="ECO:0000256" key="1">
    <source>
        <dbReference type="SAM" id="MobiDB-lite"/>
    </source>
</evidence>